<keyword evidence="2" id="KW-1185">Reference proteome</keyword>
<dbReference type="RefSeq" id="WP_275473216.1">
    <property type="nucleotide sequence ID" value="NZ_CP162940.1"/>
</dbReference>
<proteinExistence type="predicted"/>
<reference evidence="1 2" key="1">
    <citation type="journal article" date="2024" name="Int. J. Mol. Sci.">
        <title>Exploration of Alicyclobacillus spp. Genome in Search of Antibiotic Resistance.</title>
        <authorList>
            <person name="Bucka-Kolendo J."/>
            <person name="Kiousi D.E."/>
            <person name="Dekowska A."/>
            <person name="Mikolajczuk-Szczyrba A."/>
            <person name="Karadedos D.M."/>
            <person name="Michael P."/>
            <person name="Galanis A."/>
            <person name="Sokolowska B."/>
        </authorList>
    </citation>
    <scope>NUCLEOTIDE SEQUENCE [LARGE SCALE GENOMIC DNA]</scope>
    <source>
        <strain evidence="1 2">KKP 3000</strain>
    </source>
</reference>
<sequence length="78" mass="8554">MIRSRSKETSGTVAAAAVPLRSKGLEEIRSEIAPEASLYHMYNHLTFAPAKSLGPRRKLEKIADSLLPNALQVPQKVL</sequence>
<dbReference type="Proteomes" id="UP001579974">
    <property type="component" value="Unassembled WGS sequence"/>
</dbReference>
<name>A0ABV5ALC2_9BACL</name>
<gene>
    <name evidence="1" type="ORF">KKP3000_002639</name>
</gene>
<protein>
    <submittedName>
        <fullName evidence="1">Uncharacterized protein</fullName>
    </submittedName>
</protein>
<organism evidence="1 2">
    <name type="scientific">Alicyclobacillus fastidiosus</name>
    <dbReference type="NCBI Taxonomy" id="392011"/>
    <lineage>
        <taxon>Bacteria</taxon>
        <taxon>Bacillati</taxon>
        <taxon>Bacillota</taxon>
        <taxon>Bacilli</taxon>
        <taxon>Bacillales</taxon>
        <taxon>Alicyclobacillaceae</taxon>
        <taxon>Alicyclobacillus</taxon>
    </lineage>
</organism>
<comment type="caution">
    <text evidence="1">The sequence shown here is derived from an EMBL/GenBank/DDBJ whole genome shotgun (WGS) entry which is preliminary data.</text>
</comment>
<accession>A0ABV5ALC2</accession>
<evidence type="ECO:0000313" key="2">
    <source>
        <dbReference type="Proteomes" id="UP001579974"/>
    </source>
</evidence>
<dbReference type="EMBL" id="JBDXSU010000036">
    <property type="protein sequence ID" value="MFB5193041.1"/>
    <property type="molecule type" value="Genomic_DNA"/>
</dbReference>
<evidence type="ECO:0000313" key="1">
    <source>
        <dbReference type="EMBL" id="MFB5193041.1"/>
    </source>
</evidence>